<feature type="transmembrane region" description="Helical" evidence="1">
    <location>
        <begin position="167"/>
        <end position="196"/>
    </location>
</feature>
<sequence length="206" mass="21491">MTSMRARFLGRWILLVSIGEATGFAVAAAVAVLTIVWGTPEPWRLLLIVVAGAVEGAALATGQYAAMAARRPRRALWIGATAGAAALAWLIGMLPSTLGLDLDPAAAIPLLVVGGLVLLATIPVAQWLALRREGARRWVPVTMGAWSVAVLWTAAPSPLVDEASPVWLIATLYVIAGMLMAVTVASLTATTAWSLFGAPAVARHRP</sequence>
<keyword evidence="1" id="KW-1133">Transmembrane helix</keyword>
<feature type="transmembrane region" description="Helical" evidence="1">
    <location>
        <begin position="106"/>
        <end position="130"/>
    </location>
</feature>
<evidence type="ECO:0000313" key="3">
    <source>
        <dbReference type="Proteomes" id="UP000321949"/>
    </source>
</evidence>
<keyword evidence="1" id="KW-0472">Membrane</keyword>
<feature type="transmembrane region" description="Helical" evidence="1">
    <location>
        <begin position="12"/>
        <end position="37"/>
    </location>
</feature>
<dbReference type="Proteomes" id="UP000321949">
    <property type="component" value="Unassembled WGS sequence"/>
</dbReference>
<feature type="transmembrane region" description="Helical" evidence="1">
    <location>
        <begin position="43"/>
        <end position="62"/>
    </location>
</feature>
<dbReference type="EMBL" id="VRSX01000002">
    <property type="protein sequence ID" value="TXK14107.1"/>
    <property type="molecule type" value="Genomic_DNA"/>
</dbReference>
<dbReference type="AlphaFoldDB" id="A0A5C8I4Z8"/>
<feature type="transmembrane region" description="Helical" evidence="1">
    <location>
        <begin position="137"/>
        <end position="155"/>
    </location>
</feature>
<name>A0A5C8I4Z8_9MICO</name>
<proteinExistence type="predicted"/>
<gene>
    <name evidence="2" type="ORF">FVP74_05810</name>
</gene>
<organism evidence="2 3">
    <name type="scientific">Microbacterium saccharophilum</name>
    <dbReference type="NCBI Taxonomy" id="1213358"/>
    <lineage>
        <taxon>Bacteria</taxon>
        <taxon>Bacillati</taxon>
        <taxon>Actinomycetota</taxon>
        <taxon>Actinomycetes</taxon>
        <taxon>Micrococcales</taxon>
        <taxon>Microbacteriaceae</taxon>
        <taxon>Microbacterium</taxon>
    </lineage>
</organism>
<keyword evidence="1" id="KW-0812">Transmembrane</keyword>
<dbReference type="SUPFAM" id="SSF103473">
    <property type="entry name" value="MFS general substrate transporter"/>
    <property type="match status" value="1"/>
</dbReference>
<reference evidence="2 3" key="1">
    <citation type="submission" date="2019-08" db="EMBL/GenBank/DDBJ databases">
        <authorList>
            <person name="Dong K."/>
        </authorList>
    </citation>
    <scope>NUCLEOTIDE SEQUENCE [LARGE SCALE GENOMIC DNA]</scope>
    <source>
        <strain evidence="2 3">K-1</strain>
    </source>
</reference>
<dbReference type="RefSeq" id="WP_147049299.1">
    <property type="nucleotide sequence ID" value="NZ_BKAH01000001.1"/>
</dbReference>
<dbReference type="InterPro" id="IPR036259">
    <property type="entry name" value="MFS_trans_sf"/>
</dbReference>
<comment type="caution">
    <text evidence="2">The sequence shown here is derived from an EMBL/GenBank/DDBJ whole genome shotgun (WGS) entry which is preliminary data.</text>
</comment>
<accession>A0A5C8I4Z8</accession>
<feature type="transmembrane region" description="Helical" evidence="1">
    <location>
        <begin position="74"/>
        <end position="94"/>
    </location>
</feature>
<keyword evidence="3" id="KW-1185">Reference proteome</keyword>
<evidence type="ECO:0000256" key="1">
    <source>
        <dbReference type="SAM" id="Phobius"/>
    </source>
</evidence>
<protein>
    <submittedName>
        <fullName evidence="2">Uncharacterized protein</fullName>
    </submittedName>
</protein>
<dbReference type="OrthoDB" id="7188487at2"/>
<evidence type="ECO:0000313" key="2">
    <source>
        <dbReference type="EMBL" id="TXK14107.1"/>
    </source>
</evidence>